<evidence type="ECO:0000259" key="9">
    <source>
        <dbReference type="Pfam" id="PF01431"/>
    </source>
</evidence>
<proteinExistence type="inferred from homology"/>
<feature type="chain" id="PRO_5047322825" description="Zincin" evidence="8">
    <location>
        <begin position="22"/>
        <end position="735"/>
    </location>
</feature>
<protein>
    <recommendedName>
        <fullName evidence="13">Zincin</fullName>
    </recommendedName>
</protein>
<keyword evidence="3" id="KW-0645">Protease</keyword>
<feature type="domain" description="Peptidase M13 C-terminal" evidence="9">
    <location>
        <begin position="520"/>
        <end position="734"/>
    </location>
</feature>
<dbReference type="InterPro" id="IPR000718">
    <property type="entry name" value="Peptidase_M13"/>
</dbReference>
<reference evidence="11 12" key="1">
    <citation type="journal article" date="2020" name="Fungal Divers.">
        <title>Resolving the Mortierellaceae phylogeny through synthesis of multi-gene phylogenetics and phylogenomics.</title>
        <authorList>
            <person name="Vandepol N."/>
            <person name="Liber J."/>
            <person name="Desiro A."/>
            <person name="Na H."/>
            <person name="Kennedy M."/>
            <person name="Barry K."/>
            <person name="Grigoriev I.V."/>
            <person name="Miller A.N."/>
            <person name="O'Donnell K."/>
            <person name="Stajich J.E."/>
            <person name="Bonito G."/>
        </authorList>
    </citation>
    <scope>NUCLEOTIDE SEQUENCE [LARGE SCALE GENOMIC DNA]</scope>
    <source>
        <strain evidence="11 12">AD045</strain>
    </source>
</reference>
<evidence type="ECO:0000256" key="6">
    <source>
        <dbReference type="ARBA" id="ARBA00022833"/>
    </source>
</evidence>
<evidence type="ECO:0000259" key="10">
    <source>
        <dbReference type="Pfam" id="PF05649"/>
    </source>
</evidence>
<evidence type="ECO:0000256" key="4">
    <source>
        <dbReference type="ARBA" id="ARBA00022723"/>
    </source>
</evidence>
<dbReference type="Gene3D" id="3.40.390.10">
    <property type="entry name" value="Collagenase (Catalytic Domain)"/>
    <property type="match status" value="1"/>
</dbReference>
<dbReference type="InterPro" id="IPR008753">
    <property type="entry name" value="Peptidase_M13_N"/>
</dbReference>
<dbReference type="SUPFAM" id="SSF55486">
    <property type="entry name" value="Metalloproteases ('zincins'), catalytic domain"/>
    <property type="match status" value="1"/>
</dbReference>
<evidence type="ECO:0000256" key="7">
    <source>
        <dbReference type="ARBA" id="ARBA00023049"/>
    </source>
</evidence>
<dbReference type="PANTHER" id="PTHR11733:SF167">
    <property type="entry name" value="FI17812P1-RELATED"/>
    <property type="match status" value="1"/>
</dbReference>
<sequence>MVSKKLISFAAIGAALSMVAAAPVIHVGENRSSLLNQDVCTSSDCAATAAQILKDMNANADPCEDFSEFSCGGFYQNTVLSDAIPSTEHLSDLRPKVTAIVRDLADPSRGNAPQAAPGDTAAESNLKKLHDMYASCMDVTTAQRAGRQPLVNQLKSVLSLLPKSITVDKAALSKVIARLTKLGIPTFYTFTTGPNIYDPNLNLLTGVQGGLTFPAAGYNQSPELAELESTIAVRFQTFMAAEDIYANRTEPITVADVQQEWVDAAKDVIAFETLLADATVKNPEESKGPKGLFYNLHSFDNLSAMAPSIDWSLLLSELIPAEVEYTRPLNLQAPAFLPALETIINSTSTKTLHNYFAWRIIVSQSSLLQAPYNPSPKTEELWMVCSNLVANQLADITGHYYVERVLPDSSQAVFRTMIKEVVTAYGEGFPTLSWLDQPTLDGALKKLHAIKEVIGQSAESPNGASSESVEEYYRGLTIDASDFYANMEQKSIWEFEKEIAGINQPVPKDQMSNSPPTEVNASYSPLTNRVYFYAGMIQSPWFHASNPEYVNYAGMGSVAGHEIGHGFDDSGKDFDYSGNYTSWWTHQTATAFTEKSQCFIEQYGNFTVKGPDNLYHNLDGEKTLGENIADNGGVKYAFRAWQKRFQSDTKGREYKNFKLPGLENYTPEQMFFLSVGHAWCSKSTPKVLVADITGDEHANGKFRILGPLQNSPEFSQAFKCAPKTRMNPDKKCSLW</sequence>
<gene>
    <name evidence="11" type="ORF">BGZ96_000442</name>
</gene>
<evidence type="ECO:0000256" key="8">
    <source>
        <dbReference type="SAM" id="SignalP"/>
    </source>
</evidence>
<keyword evidence="6" id="KW-0862">Zinc</keyword>
<comment type="caution">
    <text evidence="11">The sequence shown here is derived from an EMBL/GenBank/DDBJ whole genome shotgun (WGS) entry which is preliminary data.</text>
</comment>
<dbReference type="CDD" id="cd08662">
    <property type="entry name" value="M13"/>
    <property type="match status" value="1"/>
</dbReference>
<dbReference type="Pfam" id="PF01431">
    <property type="entry name" value="Peptidase_M13"/>
    <property type="match status" value="1"/>
</dbReference>
<dbReference type="Proteomes" id="UP001194696">
    <property type="component" value="Unassembled WGS sequence"/>
</dbReference>
<dbReference type="InterPro" id="IPR018497">
    <property type="entry name" value="Peptidase_M13_C"/>
</dbReference>
<dbReference type="EMBL" id="JAAAIM010000106">
    <property type="protein sequence ID" value="KAG0294776.1"/>
    <property type="molecule type" value="Genomic_DNA"/>
</dbReference>
<name>A0ABQ7KBF8_9FUNG</name>
<keyword evidence="12" id="KW-1185">Reference proteome</keyword>
<keyword evidence="7" id="KW-0482">Metalloprotease</keyword>
<accession>A0ABQ7KBF8</accession>
<dbReference type="PRINTS" id="PR00786">
    <property type="entry name" value="NEPRILYSIN"/>
</dbReference>
<keyword evidence="4" id="KW-0479">Metal-binding</keyword>
<dbReference type="InterPro" id="IPR042089">
    <property type="entry name" value="Peptidase_M13_dom_2"/>
</dbReference>
<keyword evidence="8" id="KW-0732">Signal</keyword>
<feature type="domain" description="Peptidase M13 N-terminal" evidence="10">
    <location>
        <begin position="62"/>
        <end position="455"/>
    </location>
</feature>
<dbReference type="PANTHER" id="PTHR11733">
    <property type="entry name" value="ZINC METALLOPROTEASE FAMILY M13 NEPRILYSIN-RELATED"/>
    <property type="match status" value="1"/>
</dbReference>
<evidence type="ECO:0000313" key="12">
    <source>
        <dbReference type="Proteomes" id="UP001194696"/>
    </source>
</evidence>
<dbReference type="InterPro" id="IPR024079">
    <property type="entry name" value="MetalloPept_cat_dom_sf"/>
</dbReference>
<evidence type="ECO:0000313" key="11">
    <source>
        <dbReference type="EMBL" id="KAG0294776.1"/>
    </source>
</evidence>
<evidence type="ECO:0008006" key="13">
    <source>
        <dbReference type="Google" id="ProtNLM"/>
    </source>
</evidence>
<comment type="cofactor">
    <cofactor evidence="1">
        <name>Zn(2+)</name>
        <dbReference type="ChEBI" id="CHEBI:29105"/>
    </cofactor>
</comment>
<evidence type="ECO:0000256" key="1">
    <source>
        <dbReference type="ARBA" id="ARBA00001947"/>
    </source>
</evidence>
<evidence type="ECO:0000256" key="3">
    <source>
        <dbReference type="ARBA" id="ARBA00022670"/>
    </source>
</evidence>
<dbReference type="Pfam" id="PF05649">
    <property type="entry name" value="Peptidase_M13_N"/>
    <property type="match status" value="1"/>
</dbReference>
<organism evidence="11 12">
    <name type="scientific">Linnemannia gamsii</name>
    <dbReference type="NCBI Taxonomy" id="64522"/>
    <lineage>
        <taxon>Eukaryota</taxon>
        <taxon>Fungi</taxon>
        <taxon>Fungi incertae sedis</taxon>
        <taxon>Mucoromycota</taxon>
        <taxon>Mortierellomycotina</taxon>
        <taxon>Mortierellomycetes</taxon>
        <taxon>Mortierellales</taxon>
        <taxon>Mortierellaceae</taxon>
        <taxon>Linnemannia</taxon>
    </lineage>
</organism>
<comment type="similarity">
    <text evidence="2">Belongs to the peptidase M13 family.</text>
</comment>
<dbReference type="PROSITE" id="PS51885">
    <property type="entry name" value="NEPRILYSIN"/>
    <property type="match status" value="1"/>
</dbReference>
<evidence type="ECO:0000256" key="2">
    <source>
        <dbReference type="ARBA" id="ARBA00007357"/>
    </source>
</evidence>
<evidence type="ECO:0000256" key="5">
    <source>
        <dbReference type="ARBA" id="ARBA00022801"/>
    </source>
</evidence>
<keyword evidence="5" id="KW-0378">Hydrolase</keyword>
<feature type="signal peptide" evidence="8">
    <location>
        <begin position="1"/>
        <end position="21"/>
    </location>
</feature>
<dbReference type="Gene3D" id="1.10.1380.10">
    <property type="entry name" value="Neutral endopeptidase , domain2"/>
    <property type="match status" value="1"/>
</dbReference>